<reference evidence="2 3" key="1">
    <citation type="submission" date="2018-06" db="EMBL/GenBank/DDBJ databases">
        <title>Mucibacter soli gen. nov., sp. nov., a new member of the family Chitinophagaceae producing mucin.</title>
        <authorList>
            <person name="Kim M.-K."/>
            <person name="Park S."/>
            <person name="Kim T.-S."/>
            <person name="Joung Y."/>
            <person name="Han J.-H."/>
            <person name="Kim S.B."/>
        </authorList>
    </citation>
    <scope>NUCLEOTIDE SEQUENCE [LARGE SCALE GENOMIC DNA]</scope>
    <source>
        <strain evidence="2 3">R1-15</strain>
    </source>
</reference>
<name>A0A2W2BD88_9BACT</name>
<feature type="region of interest" description="Disordered" evidence="1">
    <location>
        <begin position="34"/>
        <end position="57"/>
    </location>
</feature>
<sequence length="82" mass="8775">MKLEKMQGSKFESFKGNELQSTFSVLGGMISNTTEPSSGKCDQINDKTNDTGTIDANTGKGIDSRYISCSIEMGSLNVITSV</sequence>
<keyword evidence="3" id="KW-1185">Reference proteome</keyword>
<organism evidence="2 3">
    <name type="scientific">Taibaiella soli</name>
    <dbReference type="NCBI Taxonomy" id="1649169"/>
    <lineage>
        <taxon>Bacteria</taxon>
        <taxon>Pseudomonadati</taxon>
        <taxon>Bacteroidota</taxon>
        <taxon>Chitinophagia</taxon>
        <taxon>Chitinophagales</taxon>
        <taxon>Chitinophagaceae</taxon>
        <taxon>Taibaiella</taxon>
    </lineage>
</organism>
<gene>
    <name evidence="2" type="ORF">DN068_05650</name>
</gene>
<accession>A0A2W2BD88</accession>
<comment type="caution">
    <text evidence="2">The sequence shown here is derived from an EMBL/GenBank/DDBJ whole genome shotgun (WGS) entry which is preliminary data.</text>
</comment>
<dbReference type="EMBL" id="QKTW01000009">
    <property type="protein sequence ID" value="PZF73827.1"/>
    <property type="molecule type" value="Genomic_DNA"/>
</dbReference>
<protein>
    <submittedName>
        <fullName evidence="2">Uncharacterized protein</fullName>
    </submittedName>
</protein>
<evidence type="ECO:0000313" key="3">
    <source>
        <dbReference type="Proteomes" id="UP000248745"/>
    </source>
</evidence>
<proteinExistence type="predicted"/>
<evidence type="ECO:0000313" key="2">
    <source>
        <dbReference type="EMBL" id="PZF73827.1"/>
    </source>
</evidence>
<evidence type="ECO:0000256" key="1">
    <source>
        <dbReference type="SAM" id="MobiDB-lite"/>
    </source>
</evidence>
<dbReference type="Proteomes" id="UP000248745">
    <property type="component" value="Unassembled WGS sequence"/>
</dbReference>
<dbReference type="AlphaFoldDB" id="A0A2W2BD88"/>
<dbReference type="RefSeq" id="WP_110997924.1">
    <property type="nucleotide sequence ID" value="NZ_QKTW01000009.1"/>
</dbReference>